<keyword evidence="3" id="KW-0408">Iron</keyword>
<dbReference type="PANTHER" id="PTHR24960:SF79">
    <property type="entry name" value="PHOTOSYSTEM I IRON-SULFUR CENTER"/>
    <property type="match status" value="1"/>
</dbReference>
<evidence type="ECO:0000256" key="1">
    <source>
        <dbReference type="ARBA" id="ARBA00022485"/>
    </source>
</evidence>
<name>A0A2G2YIT0_CAPAN</name>
<evidence type="ECO:0000256" key="4">
    <source>
        <dbReference type="ARBA" id="ARBA00023014"/>
    </source>
</evidence>
<organism evidence="6 7">
    <name type="scientific">Capsicum annuum</name>
    <name type="common">Capsicum pepper</name>
    <dbReference type="NCBI Taxonomy" id="4072"/>
    <lineage>
        <taxon>Eukaryota</taxon>
        <taxon>Viridiplantae</taxon>
        <taxon>Streptophyta</taxon>
        <taxon>Embryophyta</taxon>
        <taxon>Tracheophyta</taxon>
        <taxon>Spermatophyta</taxon>
        <taxon>Magnoliopsida</taxon>
        <taxon>eudicotyledons</taxon>
        <taxon>Gunneridae</taxon>
        <taxon>Pentapetalae</taxon>
        <taxon>asterids</taxon>
        <taxon>lamiids</taxon>
        <taxon>Solanales</taxon>
        <taxon>Solanaceae</taxon>
        <taxon>Solanoideae</taxon>
        <taxon>Capsiceae</taxon>
        <taxon>Capsicum</taxon>
    </lineage>
</organism>
<reference evidence="6 7" key="1">
    <citation type="journal article" date="2014" name="Nat. Genet.">
        <title>Genome sequence of the hot pepper provides insights into the evolution of pungency in Capsicum species.</title>
        <authorList>
            <person name="Kim S."/>
            <person name="Park M."/>
            <person name="Yeom S.I."/>
            <person name="Kim Y.M."/>
            <person name="Lee J.M."/>
            <person name="Lee H.A."/>
            <person name="Seo E."/>
            <person name="Choi J."/>
            <person name="Cheong K."/>
            <person name="Kim K.T."/>
            <person name="Jung K."/>
            <person name="Lee G.W."/>
            <person name="Oh S.K."/>
            <person name="Bae C."/>
            <person name="Kim S.B."/>
            <person name="Lee H.Y."/>
            <person name="Kim S.Y."/>
            <person name="Kim M.S."/>
            <person name="Kang B.C."/>
            <person name="Jo Y.D."/>
            <person name="Yang H.B."/>
            <person name="Jeong H.J."/>
            <person name="Kang W.H."/>
            <person name="Kwon J.K."/>
            <person name="Shin C."/>
            <person name="Lim J.Y."/>
            <person name="Park J.H."/>
            <person name="Huh J.H."/>
            <person name="Kim J.S."/>
            <person name="Kim B.D."/>
            <person name="Cohen O."/>
            <person name="Paran I."/>
            <person name="Suh M.C."/>
            <person name="Lee S.B."/>
            <person name="Kim Y.K."/>
            <person name="Shin Y."/>
            <person name="Noh S.J."/>
            <person name="Park J."/>
            <person name="Seo Y.S."/>
            <person name="Kwon S.Y."/>
            <person name="Kim H.A."/>
            <person name="Park J.M."/>
            <person name="Kim H.J."/>
            <person name="Choi S.B."/>
            <person name="Bosland P.W."/>
            <person name="Reeves G."/>
            <person name="Jo S.H."/>
            <person name="Lee B.W."/>
            <person name="Cho H.T."/>
            <person name="Choi H.S."/>
            <person name="Lee M.S."/>
            <person name="Yu Y."/>
            <person name="Do Choi Y."/>
            <person name="Park B.S."/>
            <person name="van Deynze A."/>
            <person name="Ashrafi H."/>
            <person name="Hill T."/>
            <person name="Kim W.T."/>
            <person name="Pai H.S."/>
            <person name="Ahn H.K."/>
            <person name="Yeam I."/>
            <person name="Giovannoni J.J."/>
            <person name="Rose J.K."/>
            <person name="Sorensen I."/>
            <person name="Lee S.J."/>
            <person name="Kim R.W."/>
            <person name="Choi I.Y."/>
            <person name="Choi B.S."/>
            <person name="Lim J.S."/>
            <person name="Lee Y.H."/>
            <person name="Choi D."/>
        </authorList>
    </citation>
    <scope>NUCLEOTIDE SEQUENCE [LARGE SCALE GENOMIC DNA]</scope>
    <source>
        <strain evidence="7">cv. CM334</strain>
    </source>
</reference>
<keyword evidence="2" id="KW-0479">Metal-binding</keyword>
<dbReference type="InterPro" id="IPR050157">
    <property type="entry name" value="PSI_iron-sulfur_center"/>
</dbReference>
<proteinExistence type="predicted"/>
<evidence type="ECO:0000259" key="5">
    <source>
        <dbReference type="PROSITE" id="PS51379"/>
    </source>
</evidence>
<dbReference type="InterPro" id="IPR017896">
    <property type="entry name" value="4Fe4S_Fe-S-bd"/>
</dbReference>
<dbReference type="SUPFAM" id="SSF54862">
    <property type="entry name" value="4Fe-4S ferredoxins"/>
    <property type="match status" value="1"/>
</dbReference>
<dbReference type="GO" id="GO:0046872">
    <property type="term" value="F:metal ion binding"/>
    <property type="evidence" value="ECO:0007669"/>
    <property type="project" value="UniProtKB-KW"/>
</dbReference>
<dbReference type="STRING" id="4072.A0A2G2YIT0"/>
<evidence type="ECO:0000313" key="7">
    <source>
        <dbReference type="Proteomes" id="UP000222542"/>
    </source>
</evidence>
<keyword evidence="7" id="KW-1185">Reference proteome</keyword>
<dbReference type="GO" id="GO:0051539">
    <property type="term" value="F:4 iron, 4 sulfur cluster binding"/>
    <property type="evidence" value="ECO:0007669"/>
    <property type="project" value="UniProtKB-KW"/>
</dbReference>
<evidence type="ECO:0000256" key="2">
    <source>
        <dbReference type="ARBA" id="ARBA00022723"/>
    </source>
</evidence>
<dbReference type="EMBL" id="AYRZ02000010">
    <property type="protein sequence ID" value="PHT69658.1"/>
    <property type="molecule type" value="Genomic_DNA"/>
</dbReference>
<evidence type="ECO:0000256" key="3">
    <source>
        <dbReference type="ARBA" id="ARBA00023004"/>
    </source>
</evidence>
<evidence type="ECO:0000313" key="6">
    <source>
        <dbReference type="EMBL" id="PHT69658.1"/>
    </source>
</evidence>
<feature type="domain" description="4Fe-4S ferredoxin-type" evidence="5">
    <location>
        <begin position="10"/>
        <end position="41"/>
    </location>
</feature>
<keyword evidence="4" id="KW-0411">Iron-sulfur</keyword>
<gene>
    <name evidence="6" type="ORF">T459_24762</name>
</gene>
<dbReference type="Proteomes" id="UP000222542">
    <property type="component" value="Unassembled WGS sequence"/>
</dbReference>
<protein>
    <submittedName>
        <fullName evidence="6">Photosystem I iron-sulfur center</fullName>
    </submittedName>
</protein>
<reference evidence="6 7" key="2">
    <citation type="journal article" date="2017" name="Genome Biol.">
        <title>New reference genome sequences of hot pepper reveal the massive evolution of plant disease-resistance genes by retroduplication.</title>
        <authorList>
            <person name="Kim S."/>
            <person name="Park J."/>
            <person name="Yeom S.I."/>
            <person name="Kim Y.M."/>
            <person name="Seo E."/>
            <person name="Kim K.T."/>
            <person name="Kim M.S."/>
            <person name="Lee J.M."/>
            <person name="Cheong K."/>
            <person name="Shin H.S."/>
            <person name="Kim S.B."/>
            <person name="Han K."/>
            <person name="Lee J."/>
            <person name="Park M."/>
            <person name="Lee H.A."/>
            <person name="Lee H.Y."/>
            <person name="Lee Y."/>
            <person name="Oh S."/>
            <person name="Lee J.H."/>
            <person name="Choi E."/>
            <person name="Choi E."/>
            <person name="Lee S.E."/>
            <person name="Jeon J."/>
            <person name="Kim H."/>
            <person name="Choi G."/>
            <person name="Song H."/>
            <person name="Lee J."/>
            <person name="Lee S.C."/>
            <person name="Kwon J.K."/>
            <person name="Lee H.Y."/>
            <person name="Koo N."/>
            <person name="Hong Y."/>
            <person name="Kim R.W."/>
            <person name="Kang W.H."/>
            <person name="Huh J.H."/>
            <person name="Kang B.C."/>
            <person name="Yang T.J."/>
            <person name="Lee Y.H."/>
            <person name="Bennetzen J.L."/>
            <person name="Choi D."/>
        </authorList>
    </citation>
    <scope>NUCLEOTIDE SEQUENCE [LARGE SCALE GENOMIC DNA]</scope>
    <source>
        <strain evidence="7">cv. CM334</strain>
    </source>
</reference>
<dbReference type="PROSITE" id="PS51379">
    <property type="entry name" value="4FE4S_FER_2"/>
    <property type="match status" value="1"/>
</dbReference>
<keyword evidence="1" id="KW-0004">4Fe-4S</keyword>
<dbReference type="Pfam" id="PF00037">
    <property type="entry name" value="Fer4"/>
    <property type="match status" value="1"/>
</dbReference>
<dbReference type="InterPro" id="IPR017900">
    <property type="entry name" value="4Fe4S_Fe_S_CS"/>
</dbReference>
<dbReference type="Gramene" id="PHT69658">
    <property type="protein sequence ID" value="PHT69658"/>
    <property type="gene ID" value="T459_24762"/>
</dbReference>
<accession>A0A2G2YIT0</accession>
<comment type="caution">
    <text evidence="6">The sequence shown here is derived from an EMBL/GenBank/DDBJ whole genome shotgun (WGS) entry which is preliminary data.</text>
</comment>
<dbReference type="AlphaFoldDB" id="A0A2G2YIT0"/>
<sequence>MISWDGCKAKQIVSAPRTEDCVGCKRCESACPTDFLSVQVYLWHSSPCVDFVLWAQKEKKKHQSYKYRSVGNITWGHDVRSINNRKKSPKVRYIFKI</sequence>
<dbReference type="PANTHER" id="PTHR24960">
    <property type="entry name" value="PHOTOSYSTEM I IRON-SULFUR CENTER-RELATED"/>
    <property type="match status" value="1"/>
</dbReference>
<dbReference type="Gene3D" id="3.30.70.20">
    <property type="match status" value="1"/>
</dbReference>
<dbReference type="PROSITE" id="PS00198">
    <property type="entry name" value="4FE4S_FER_1"/>
    <property type="match status" value="1"/>
</dbReference>